<dbReference type="NCBIfam" id="NF033717">
    <property type="entry name" value="HPDL_rSAM_activ"/>
    <property type="match status" value="1"/>
</dbReference>
<evidence type="ECO:0000313" key="12">
    <source>
        <dbReference type="EMBL" id="QIB70488.1"/>
    </source>
</evidence>
<organism evidence="12 13">
    <name type="scientific">Aminipila butyrica</name>
    <dbReference type="NCBI Taxonomy" id="433296"/>
    <lineage>
        <taxon>Bacteria</taxon>
        <taxon>Bacillati</taxon>
        <taxon>Bacillota</taxon>
        <taxon>Clostridia</taxon>
        <taxon>Peptostreptococcales</taxon>
        <taxon>Anaerovoracaceae</taxon>
        <taxon>Aminipila</taxon>
    </lineage>
</organism>
<evidence type="ECO:0000256" key="4">
    <source>
        <dbReference type="ARBA" id="ARBA00022691"/>
    </source>
</evidence>
<evidence type="ECO:0000256" key="7">
    <source>
        <dbReference type="ARBA" id="ARBA00023004"/>
    </source>
</evidence>
<dbReference type="PANTHER" id="PTHR30352:SF4">
    <property type="entry name" value="PYRUVATE FORMATE-LYASE 2-ACTIVATING ENZYME"/>
    <property type="match status" value="1"/>
</dbReference>
<dbReference type="GO" id="GO:0046872">
    <property type="term" value="F:metal ion binding"/>
    <property type="evidence" value="ECO:0007669"/>
    <property type="project" value="UniProtKB-KW"/>
</dbReference>
<evidence type="ECO:0000256" key="2">
    <source>
        <dbReference type="ARBA" id="ARBA00009777"/>
    </source>
</evidence>
<accession>A0A858BZD3</accession>
<keyword evidence="6" id="KW-0560">Oxidoreductase</keyword>
<dbReference type="SUPFAM" id="SSF102114">
    <property type="entry name" value="Radical SAM enzymes"/>
    <property type="match status" value="1"/>
</dbReference>
<dbReference type="SFLD" id="SFLDG01118">
    <property type="entry name" value="activating_enzymes__group_2"/>
    <property type="match status" value="1"/>
</dbReference>
<dbReference type="PROSITE" id="PS01087">
    <property type="entry name" value="RADICAL_ACTIVATING"/>
    <property type="match status" value="1"/>
</dbReference>
<feature type="domain" description="4Fe-4S ferredoxin-type" evidence="10">
    <location>
        <begin position="80"/>
        <end position="111"/>
    </location>
</feature>
<sequence length="312" mass="35760">MNEKGILFDIQSFCVHDGPGCRTTVFFSGCPLSCKWCANPESWKMQKQLLFADTVCKWEKGCRACKTVCPHGSIQFTDNGKPEINRDICKHCTTFECTDICPNNALRKCGKEYTVDELMDILRRDFNNWGCEGGVTFSGGEPLLHHPFLLEVLKRCYTLQINTAIETCAYAEPEIFLEIMKYIHFAFIDVKNMDQEKHLEGTGFSNDLILSNIELLKKSGWNGRLVLRQPTIAGYNDSQENARKLMEFMVKNELYEINLLKFHKLGLSKWNQLGKPCAYHAHGYVTDEKMQSLQAFYLDHDIACYVGDHTSF</sequence>
<evidence type="ECO:0000259" key="11">
    <source>
        <dbReference type="PROSITE" id="PS51918"/>
    </source>
</evidence>
<evidence type="ECO:0000256" key="9">
    <source>
        <dbReference type="ARBA" id="ARBA00047365"/>
    </source>
</evidence>
<dbReference type="Gene3D" id="3.20.20.70">
    <property type="entry name" value="Aldolase class I"/>
    <property type="match status" value="1"/>
</dbReference>
<dbReference type="AlphaFoldDB" id="A0A858BZD3"/>
<dbReference type="NCBIfam" id="TIGR02494">
    <property type="entry name" value="PFLE_PFLC"/>
    <property type="match status" value="1"/>
</dbReference>
<gene>
    <name evidence="12" type="primary">hpdA</name>
    <name evidence="12" type="ORF">Ami103574_14840</name>
</gene>
<feature type="domain" description="4Fe-4S ferredoxin-type" evidence="10">
    <location>
        <begin position="47"/>
        <end position="79"/>
    </location>
</feature>
<keyword evidence="8" id="KW-0411">Iron-sulfur</keyword>
<keyword evidence="13" id="KW-1185">Reference proteome</keyword>
<dbReference type="PROSITE" id="PS51918">
    <property type="entry name" value="RADICAL_SAM"/>
    <property type="match status" value="1"/>
</dbReference>
<dbReference type="EMBL" id="CP048649">
    <property type="protein sequence ID" value="QIB70488.1"/>
    <property type="molecule type" value="Genomic_DNA"/>
</dbReference>
<dbReference type="InterPro" id="IPR058240">
    <property type="entry name" value="rSAM_sf"/>
</dbReference>
<dbReference type="PIRSF" id="PIRSF000371">
    <property type="entry name" value="PFL_act_enz"/>
    <property type="match status" value="1"/>
</dbReference>
<dbReference type="InterPro" id="IPR017896">
    <property type="entry name" value="4Fe4S_Fe-S-bd"/>
</dbReference>
<dbReference type="InterPro" id="IPR040074">
    <property type="entry name" value="BssD/PflA/YjjW"/>
</dbReference>
<dbReference type="Proteomes" id="UP000466848">
    <property type="component" value="Chromosome"/>
</dbReference>
<keyword evidence="4" id="KW-0949">S-adenosyl-L-methionine</keyword>
<comment type="catalytic activity">
    <reaction evidence="9">
        <text>glycyl-[protein] + reduced [flavodoxin] + S-adenosyl-L-methionine = glycin-2-yl radical-[protein] + semiquinone [flavodoxin] + 5'-deoxyadenosine + L-methionine + H(+)</text>
        <dbReference type="Rhea" id="RHEA:61976"/>
        <dbReference type="Rhea" id="RHEA-COMP:10622"/>
        <dbReference type="Rhea" id="RHEA-COMP:14480"/>
        <dbReference type="Rhea" id="RHEA-COMP:15993"/>
        <dbReference type="Rhea" id="RHEA-COMP:15994"/>
        <dbReference type="ChEBI" id="CHEBI:15378"/>
        <dbReference type="ChEBI" id="CHEBI:17319"/>
        <dbReference type="ChEBI" id="CHEBI:29947"/>
        <dbReference type="ChEBI" id="CHEBI:32722"/>
        <dbReference type="ChEBI" id="CHEBI:57618"/>
        <dbReference type="ChEBI" id="CHEBI:57844"/>
        <dbReference type="ChEBI" id="CHEBI:59789"/>
        <dbReference type="ChEBI" id="CHEBI:140311"/>
    </reaction>
</comment>
<evidence type="ECO:0000256" key="3">
    <source>
        <dbReference type="ARBA" id="ARBA00022485"/>
    </source>
</evidence>
<dbReference type="InterPro" id="IPR034457">
    <property type="entry name" value="Organic_radical-activating"/>
</dbReference>
<comment type="cofactor">
    <cofactor evidence="1">
        <name>[4Fe-4S] cluster</name>
        <dbReference type="ChEBI" id="CHEBI:49883"/>
    </cofactor>
</comment>
<dbReference type="GO" id="GO:0016491">
    <property type="term" value="F:oxidoreductase activity"/>
    <property type="evidence" value="ECO:0007669"/>
    <property type="project" value="UniProtKB-KW"/>
</dbReference>
<dbReference type="KEGG" id="abut:Ami103574_14840"/>
<keyword evidence="7" id="KW-0408">Iron</keyword>
<dbReference type="Gene3D" id="3.80.30.10">
    <property type="entry name" value="pyruvate-formate lyase- activating enzyme"/>
    <property type="match status" value="1"/>
</dbReference>
<comment type="similarity">
    <text evidence="2">Belongs to the organic radical-activating enzymes family.</text>
</comment>
<dbReference type="CDD" id="cd01335">
    <property type="entry name" value="Radical_SAM"/>
    <property type="match status" value="1"/>
</dbReference>
<dbReference type="PROSITE" id="PS51379">
    <property type="entry name" value="4FE4S_FER_2"/>
    <property type="match status" value="2"/>
</dbReference>
<dbReference type="InterPro" id="IPR012839">
    <property type="entry name" value="Organic_radical_activase"/>
</dbReference>
<name>A0A858BZD3_9FIRM</name>
<dbReference type="GO" id="GO:0051539">
    <property type="term" value="F:4 iron, 4 sulfur cluster binding"/>
    <property type="evidence" value="ECO:0007669"/>
    <property type="project" value="UniProtKB-KW"/>
</dbReference>
<evidence type="ECO:0000256" key="5">
    <source>
        <dbReference type="ARBA" id="ARBA00022723"/>
    </source>
</evidence>
<keyword evidence="5" id="KW-0479">Metal-binding</keyword>
<dbReference type="InterPro" id="IPR007197">
    <property type="entry name" value="rSAM"/>
</dbReference>
<dbReference type="SFLD" id="SFLDS00029">
    <property type="entry name" value="Radical_SAM"/>
    <property type="match status" value="1"/>
</dbReference>
<protein>
    <submittedName>
        <fullName evidence="12">4-hydroxyphenylacetate decarboxylase activase</fullName>
    </submittedName>
</protein>
<evidence type="ECO:0000256" key="6">
    <source>
        <dbReference type="ARBA" id="ARBA00023002"/>
    </source>
</evidence>
<dbReference type="InterPro" id="IPR001989">
    <property type="entry name" value="Radical_activat_CS"/>
</dbReference>
<proteinExistence type="inferred from homology"/>
<evidence type="ECO:0000256" key="8">
    <source>
        <dbReference type="ARBA" id="ARBA00023014"/>
    </source>
</evidence>
<evidence type="ECO:0000259" key="10">
    <source>
        <dbReference type="PROSITE" id="PS51379"/>
    </source>
</evidence>
<dbReference type="PANTHER" id="PTHR30352">
    <property type="entry name" value="PYRUVATE FORMATE-LYASE-ACTIVATING ENZYME"/>
    <property type="match status" value="1"/>
</dbReference>
<feature type="domain" description="Radical SAM core" evidence="11">
    <location>
        <begin position="16"/>
        <end position="301"/>
    </location>
</feature>
<dbReference type="SFLD" id="SFLDG01066">
    <property type="entry name" value="organic_radical-activating_enz"/>
    <property type="match status" value="1"/>
</dbReference>
<dbReference type="RefSeq" id="WP_163067725.1">
    <property type="nucleotide sequence ID" value="NZ_CP048649.1"/>
</dbReference>
<reference evidence="12 13" key="1">
    <citation type="submission" date="2020-02" db="EMBL/GenBank/DDBJ databases">
        <authorList>
            <person name="Kim Y.B."/>
            <person name="Roh S.W."/>
        </authorList>
    </citation>
    <scope>NUCLEOTIDE SEQUENCE [LARGE SCALE GENOMIC DNA]</scope>
    <source>
        <strain evidence="12 13">DSM 103574</strain>
    </source>
</reference>
<keyword evidence="3" id="KW-0004">4Fe-4S</keyword>
<evidence type="ECO:0000256" key="1">
    <source>
        <dbReference type="ARBA" id="ARBA00001966"/>
    </source>
</evidence>
<dbReference type="InterPro" id="IPR013785">
    <property type="entry name" value="Aldolase_TIM"/>
</dbReference>
<evidence type="ECO:0000313" key="13">
    <source>
        <dbReference type="Proteomes" id="UP000466848"/>
    </source>
</evidence>
<dbReference type="SUPFAM" id="SSF54862">
    <property type="entry name" value="4Fe-4S ferredoxins"/>
    <property type="match status" value="1"/>
</dbReference>
<dbReference type="Pfam" id="PF04055">
    <property type="entry name" value="Radical_SAM"/>
    <property type="match status" value="1"/>
</dbReference>